<evidence type="ECO:0000313" key="3">
    <source>
        <dbReference type="EMBL" id="KAJ1348166.1"/>
    </source>
</evidence>
<evidence type="ECO:0000259" key="2">
    <source>
        <dbReference type="SMART" id="SM00198"/>
    </source>
</evidence>
<gene>
    <name evidence="3" type="ORF">KIN20_003410</name>
</gene>
<organism evidence="3 4">
    <name type="scientific">Parelaphostrongylus tenuis</name>
    <name type="common">Meningeal worm</name>
    <dbReference type="NCBI Taxonomy" id="148309"/>
    <lineage>
        <taxon>Eukaryota</taxon>
        <taxon>Metazoa</taxon>
        <taxon>Ecdysozoa</taxon>
        <taxon>Nematoda</taxon>
        <taxon>Chromadorea</taxon>
        <taxon>Rhabditida</taxon>
        <taxon>Rhabditina</taxon>
        <taxon>Rhabditomorpha</taxon>
        <taxon>Strongyloidea</taxon>
        <taxon>Metastrongylidae</taxon>
        <taxon>Parelaphostrongylus</taxon>
    </lineage>
</organism>
<dbReference type="Pfam" id="PF00188">
    <property type="entry name" value="CAP"/>
    <property type="match status" value="1"/>
</dbReference>
<keyword evidence="1" id="KW-0732">Signal</keyword>
<evidence type="ECO:0000313" key="4">
    <source>
        <dbReference type="Proteomes" id="UP001196413"/>
    </source>
</evidence>
<name>A0AAD5MI79_PARTN</name>
<sequence length="231" mass="26027">MLQITLLTLCGTLFQLGHSADTWCPDSSMSIAFEQAAMDAHNDFRSLVARGLVQNGMYVGVNAPMAANMQSMNYDCNAEYAAYEHVKTCDKKPSPPEERPDSFNFLENMHILETNETSLNDSFIAQTAISTWANELKDTGIPLDMVFTREVSQNKMITNVTKMIWAKLWTIGCATQKCDRFYFTSCMYFYRANKLGKNIYNIGATCNECRGMVECKALKGLCPFTPFDPDE</sequence>
<dbReference type="InterPro" id="IPR014044">
    <property type="entry name" value="CAP_dom"/>
</dbReference>
<dbReference type="SUPFAM" id="SSF55797">
    <property type="entry name" value="PR-1-like"/>
    <property type="match status" value="1"/>
</dbReference>
<keyword evidence="4" id="KW-1185">Reference proteome</keyword>
<reference evidence="3" key="1">
    <citation type="submission" date="2021-06" db="EMBL/GenBank/DDBJ databases">
        <title>Parelaphostrongylus tenuis whole genome reference sequence.</title>
        <authorList>
            <person name="Garwood T.J."/>
            <person name="Larsen P.A."/>
            <person name="Fountain-Jones N.M."/>
            <person name="Garbe J.R."/>
            <person name="Macchietto M.G."/>
            <person name="Kania S.A."/>
            <person name="Gerhold R.W."/>
            <person name="Richards J.E."/>
            <person name="Wolf T.M."/>
        </authorList>
    </citation>
    <scope>NUCLEOTIDE SEQUENCE</scope>
    <source>
        <strain evidence="3">MNPRO001-30</strain>
        <tissue evidence="3">Meninges</tissue>
    </source>
</reference>
<dbReference type="InterPro" id="IPR001283">
    <property type="entry name" value="CRISP-related"/>
</dbReference>
<protein>
    <recommendedName>
        <fullName evidence="2">SCP domain-containing protein</fullName>
    </recommendedName>
</protein>
<comment type="caution">
    <text evidence="3">The sequence shown here is derived from an EMBL/GenBank/DDBJ whole genome shotgun (WGS) entry which is preliminary data.</text>
</comment>
<evidence type="ECO:0000256" key="1">
    <source>
        <dbReference type="SAM" id="SignalP"/>
    </source>
</evidence>
<dbReference type="AlphaFoldDB" id="A0AAD5MI79"/>
<dbReference type="SMART" id="SM00198">
    <property type="entry name" value="SCP"/>
    <property type="match status" value="1"/>
</dbReference>
<accession>A0AAD5MI79</accession>
<feature type="domain" description="SCP" evidence="2">
    <location>
        <begin position="32"/>
        <end position="196"/>
    </location>
</feature>
<feature type="signal peptide" evidence="1">
    <location>
        <begin position="1"/>
        <end position="19"/>
    </location>
</feature>
<dbReference type="PANTHER" id="PTHR10334">
    <property type="entry name" value="CYSTEINE-RICH SECRETORY PROTEIN-RELATED"/>
    <property type="match status" value="1"/>
</dbReference>
<dbReference type="Proteomes" id="UP001196413">
    <property type="component" value="Unassembled WGS sequence"/>
</dbReference>
<dbReference type="InterPro" id="IPR035940">
    <property type="entry name" value="CAP_sf"/>
</dbReference>
<dbReference type="CDD" id="cd05380">
    <property type="entry name" value="CAP_euk"/>
    <property type="match status" value="1"/>
</dbReference>
<feature type="chain" id="PRO_5042074983" description="SCP domain-containing protein" evidence="1">
    <location>
        <begin position="20"/>
        <end position="231"/>
    </location>
</feature>
<dbReference type="Gene3D" id="3.40.33.10">
    <property type="entry name" value="CAP"/>
    <property type="match status" value="1"/>
</dbReference>
<proteinExistence type="predicted"/>
<dbReference type="EMBL" id="JAHQIW010000447">
    <property type="protein sequence ID" value="KAJ1348166.1"/>
    <property type="molecule type" value="Genomic_DNA"/>
</dbReference>